<dbReference type="Proteomes" id="UP000255295">
    <property type="component" value="Unassembled WGS sequence"/>
</dbReference>
<name>A0A2S0JVJ9_LYSSH</name>
<dbReference type="GeneID" id="48274893"/>
<sequence length="155" mass="18187">MFTEIRDITALNKQNVLALHIAANQQDFIETTQQCLDEAASDQRFIPVGLYREDTVVGFAMYGLFPHEDGSQRVWLDRYLIDERYQHKGLGKYFLQQLIDFLQATYNCEKIFLSVYDNNKVAIHLYQLFGFVFNGELDEKGEKVMVREVRTHDDH</sequence>
<dbReference type="InterPro" id="IPR027455">
    <property type="entry name" value="Sper_AcTfrase_N"/>
</dbReference>
<keyword evidence="2" id="KW-0808">Transferase</keyword>
<dbReference type="Gene3D" id="3.40.630.30">
    <property type="match status" value="1"/>
</dbReference>
<dbReference type="InterPro" id="IPR000182">
    <property type="entry name" value="GNAT_dom"/>
</dbReference>
<dbReference type="Gene3D" id="1.10.287.900">
    <property type="entry name" value="The crystal structure of the spermine/spermidine acetyltransferase from enterococcus faecali"/>
    <property type="match status" value="1"/>
</dbReference>
<evidence type="ECO:0000313" key="2">
    <source>
        <dbReference type="EMBL" id="AVK95098.1"/>
    </source>
</evidence>
<evidence type="ECO:0000259" key="1">
    <source>
        <dbReference type="PROSITE" id="PS51186"/>
    </source>
</evidence>
<dbReference type="Pfam" id="PF00583">
    <property type="entry name" value="Acetyltransf_1"/>
    <property type="match status" value="1"/>
</dbReference>
<accession>A0A2S0JVJ9</accession>
<dbReference type="AlphaFoldDB" id="A0A2S0JVJ9"/>
<dbReference type="EC" id="2.3.1.57" evidence="3"/>
<evidence type="ECO:0000313" key="5">
    <source>
        <dbReference type="Proteomes" id="UP000255295"/>
    </source>
</evidence>
<reference evidence="3 5" key="2">
    <citation type="submission" date="2018-06" db="EMBL/GenBank/DDBJ databases">
        <authorList>
            <consortium name="Pathogen Informatics"/>
            <person name="Doyle S."/>
        </authorList>
    </citation>
    <scope>NUCLEOTIDE SEQUENCE [LARGE SCALE GENOMIC DNA]</scope>
    <source>
        <strain evidence="3 5">NCTC10338</strain>
    </source>
</reference>
<evidence type="ECO:0000313" key="4">
    <source>
        <dbReference type="Proteomes" id="UP000238825"/>
    </source>
</evidence>
<dbReference type="EMBL" id="UFSZ01000001">
    <property type="protein sequence ID" value="SUV19569.1"/>
    <property type="molecule type" value="Genomic_DNA"/>
</dbReference>
<organism evidence="2 4">
    <name type="scientific">Lysinibacillus sphaericus</name>
    <name type="common">Bacillus sphaericus</name>
    <dbReference type="NCBI Taxonomy" id="1421"/>
    <lineage>
        <taxon>Bacteria</taxon>
        <taxon>Bacillati</taxon>
        <taxon>Bacillota</taxon>
        <taxon>Bacilli</taxon>
        <taxon>Bacillales</taxon>
        <taxon>Bacillaceae</taxon>
        <taxon>Lysinibacillus</taxon>
    </lineage>
</organism>
<feature type="domain" description="N-acetyltransferase" evidence="1">
    <location>
        <begin position="3"/>
        <end position="153"/>
    </location>
</feature>
<dbReference type="PANTHER" id="PTHR43617:SF22">
    <property type="entry name" value="L-AMINO ACID N-ACETYLTRANSFERASE AAAT"/>
    <property type="match status" value="1"/>
</dbReference>
<dbReference type="CDD" id="cd04301">
    <property type="entry name" value="NAT_SF"/>
    <property type="match status" value="1"/>
</dbReference>
<dbReference type="SUPFAM" id="SSF55729">
    <property type="entry name" value="Acyl-CoA N-acyltransferases (Nat)"/>
    <property type="match status" value="1"/>
</dbReference>
<reference evidence="2 4" key="1">
    <citation type="submission" date="2017-03" db="EMBL/GenBank/DDBJ databases">
        <title>The whole genome sequencing and assembly of Lysinibacillus sphaericus DSM 28T strain.</title>
        <authorList>
            <person name="Lee Y.-J."/>
            <person name="Yi H."/>
            <person name="Bahn Y.-S."/>
            <person name="Kim J.F."/>
            <person name="Lee D.-W."/>
        </authorList>
    </citation>
    <scope>NUCLEOTIDE SEQUENCE [LARGE SCALE GENOMIC DNA]</scope>
    <source>
        <strain evidence="2 4">DSM 28</strain>
    </source>
</reference>
<dbReference type="InterPro" id="IPR016181">
    <property type="entry name" value="Acyl_CoA_acyltransferase"/>
</dbReference>
<dbReference type="PANTHER" id="PTHR43617">
    <property type="entry name" value="L-AMINO ACID N-ACETYLTRANSFERASE"/>
    <property type="match status" value="1"/>
</dbReference>
<dbReference type="EMBL" id="CP019980">
    <property type="protein sequence ID" value="AVK95098.1"/>
    <property type="molecule type" value="Genomic_DNA"/>
</dbReference>
<proteinExistence type="predicted"/>
<dbReference type="InterPro" id="IPR050276">
    <property type="entry name" value="MshD_Acetyltransferase"/>
</dbReference>
<dbReference type="RefSeq" id="WP_024364012.1">
    <property type="nucleotide sequence ID" value="NZ_BJNS01000038.1"/>
</dbReference>
<keyword evidence="3" id="KW-0012">Acyltransferase</keyword>
<dbReference type="PROSITE" id="PS51186">
    <property type="entry name" value="GNAT"/>
    <property type="match status" value="1"/>
</dbReference>
<gene>
    <name evidence="3" type="primary">bltD_3</name>
    <name evidence="2" type="ORF">LS41612_01695</name>
    <name evidence="3" type="ORF">NCTC10338_04462</name>
</gene>
<dbReference type="GO" id="GO:0004145">
    <property type="term" value="F:diamine N-acetyltransferase activity"/>
    <property type="evidence" value="ECO:0007669"/>
    <property type="project" value="UniProtKB-EC"/>
</dbReference>
<protein>
    <submittedName>
        <fullName evidence="2 3">Spermidine acetyltransferase</fullName>
        <ecNumber evidence="3">2.3.1.57</ecNumber>
    </submittedName>
</protein>
<dbReference type="Proteomes" id="UP000238825">
    <property type="component" value="Chromosome"/>
</dbReference>
<evidence type="ECO:0000313" key="3">
    <source>
        <dbReference type="EMBL" id="SUV19569.1"/>
    </source>
</evidence>